<gene>
    <name evidence="1" type="ORF">OW729_04405</name>
</gene>
<keyword evidence="2" id="KW-1185">Reference proteome</keyword>
<name>A0ABT4D9Y8_9CLOT</name>
<evidence type="ECO:0000313" key="2">
    <source>
        <dbReference type="Proteomes" id="UP001144612"/>
    </source>
</evidence>
<keyword evidence="1" id="KW-0238">DNA-binding</keyword>
<protein>
    <submittedName>
        <fullName evidence="1">AbrB/MazE/SpoVT family DNA-binding domain-containing protein</fullName>
    </submittedName>
</protein>
<comment type="caution">
    <text evidence="1">The sequence shown here is derived from an EMBL/GenBank/DDBJ whole genome shotgun (WGS) entry which is preliminary data.</text>
</comment>
<dbReference type="Proteomes" id="UP001144612">
    <property type="component" value="Unassembled WGS sequence"/>
</dbReference>
<reference evidence="1" key="1">
    <citation type="submission" date="2022-12" db="EMBL/GenBank/DDBJ databases">
        <title>Clostridium sp. nov., isolated from industrial wastewater.</title>
        <authorList>
            <person name="Jiayan W."/>
        </authorList>
    </citation>
    <scope>NUCLEOTIDE SEQUENCE</scope>
    <source>
        <strain evidence="1">ZC22-4</strain>
    </source>
</reference>
<dbReference type="RefSeq" id="WP_268060246.1">
    <property type="nucleotide sequence ID" value="NZ_JAPQFJ010000003.1"/>
</dbReference>
<dbReference type="EMBL" id="JAPQFJ010000003">
    <property type="protein sequence ID" value="MCY6957844.1"/>
    <property type="molecule type" value="Genomic_DNA"/>
</dbReference>
<sequence>MAKITFNKSGSGSITGRLNIPMALLKSIGITEEEREVELYIRDNKLIVEKIIKKEPI</sequence>
<organism evidence="1 2">
    <name type="scientific">Clostridium brassicae</name>
    <dbReference type="NCBI Taxonomy" id="2999072"/>
    <lineage>
        <taxon>Bacteria</taxon>
        <taxon>Bacillati</taxon>
        <taxon>Bacillota</taxon>
        <taxon>Clostridia</taxon>
        <taxon>Eubacteriales</taxon>
        <taxon>Clostridiaceae</taxon>
        <taxon>Clostridium</taxon>
    </lineage>
</organism>
<evidence type="ECO:0000313" key="1">
    <source>
        <dbReference type="EMBL" id="MCY6957844.1"/>
    </source>
</evidence>
<accession>A0ABT4D9Y8</accession>
<proteinExistence type="predicted"/>
<dbReference type="GO" id="GO:0003677">
    <property type="term" value="F:DNA binding"/>
    <property type="evidence" value="ECO:0007669"/>
    <property type="project" value="UniProtKB-KW"/>
</dbReference>